<evidence type="ECO:0000313" key="1">
    <source>
        <dbReference type="EMBL" id="DAD81690.1"/>
    </source>
</evidence>
<accession>A0A8S5MHG7</accession>
<proteinExistence type="predicted"/>
<protein>
    <submittedName>
        <fullName evidence="1">Uncharacterized protein</fullName>
    </submittedName>
</protein>
<organism evidence="1">
    <name type="scientific">Myoviridae sp. ct9Ns12</name>
    <dbReference type="NCBI Taxonomy" id="2826626"/>
    <lineage>
        <taxon>Viruses</taxon>
        <taxon>Duplodnaviria</taxon>
        <taxon>Heunggongvirae</taxon>
        <taxon>Uroviricota</taxon>
        <taxon>Caudoviricetes</taxon>
    </lineage>
</organism>
<sequence>MSENKKSKNEITTDTVLSVYKLLNDSKLTKMEDKDKFIVIKAVRKLKPIAADFDDFQKDAQEKLKGENFEEMQKKAQQWQKDGDKTTLAEDERREINKFFKEYYKKLEECLKEETERKHELEYEKLSEDAFGKFISSNDFKVDDIIKIQEVMVQ</sequence>
<name>A0A8S5MHG7_9CAUD</name>
<dbReference type="EMBL" id="BK014906">
    <property type="protein sequence ID" value="DAD81690.1"/>
    <property type="molecule type" value="Genomic_DNA"/>
</dbReference>
<reference evidence="1" key="1">
    <citation type="journal article" date="2021" name="Proc. Natl. Acad. Sci. U.S.A.">
        <title>A Catalog of Tens of Thousands of Viruses from Human Metagenomes Reveals Hidden Associations with Chronic Diseases.</title>
        <authorList>
            <person name="Tisza M.J."/>
            <person name="Buck C.B."/>
        </authorList>
    </citation>
    <scope>NUCLEOTIDE SEQUENCE</scope>
    <source>
        <strain evidence="1">Ct9Ns12</strain>
    </source>
</reference>